<feature type="domain" description="HTH luxR-type" evidence="4">
    <location>
        <begin position="149"/>
        <end position="216"/>
    </location>
</feature>
<feature type="modified residue" description="4-aspartylphosphate" evidence="2">
    <location>
        <position position="53"/>
    </location>
</feature>
<dbReference type="PROSITE" id="PS50043">
    <property type="entry name" value="HTH_LUXR_2"/>
    <property type="match status" value="1"/>
</dbReference>
<dbReference type="GO" id="GO:0003677">
    <property type="term" value="F:DNA binding"/>
    <property type="evidence" value="ECO:0007669"/>
    <property type="project" value="UniProtKB-KW"/>
</dbReference>
<dbReference type="InterPro" id="IPR016032">
    <property type="entry name" value="Sig_transdc_resp-reg_C-effctor"/>
</dbReference>
<dbReference type="GO" id="GO:0000160">
    <property type="term" value="P:phosphorelay signal transduction system"/>
    <property type="evidence" value="ECO:0007669"/>
    <property type="project" value="InterPro"/>
</dbReference>
<feature type="region of interest" description="Disordered" evidence="3">
    <location>
        <begin position="228"/>
        <end position="249"/>
    </location>
</feature>
<dbReference type="PANTHER" id="PTHR45566">
    <property type="entry name" value="HTH-TYPE TRANSCRIPTIONAL REGULATOR YHJB-RELATED"/>
    <property type="match status" value="1"/>
</dbReference>
<dbReference type="Proteomes" id="UP000027466">
    <property type="component" value="Unassembled WGS sequence"/>
</dbReference>
<dbReference type="RefSeq" id="WP_035924669.1">
    <property type="nucleotide sequence ID" value="NZ_CADFFX010000007.1"/>
</dbReference>
<evidence type="ECO:0000313" key="6">
    <source>
        <dbReference type="EMBL" id="KDR39226.1"/>
    </source>
</evidence>
<accession>A0A069PPL7</accession>
<dbReference type="SMART" id="SM00421">
    <property type="entry name" value="HTH_LUXR"/>
    <property type="match status" value="1"/>
</dbReference>
<evidence type="ECO:0000259" key="4">
    <source>
        <dbReference type="PROSITE" id="PS50043"/>
    </source>
</evidence>
<sequence>MKFTIINSDAERREGLKTLLRHIDRHAHFNEAKDWRQARHAVDRLDPDLIVIDWQDTMRAADLGELLKPYPGLPAAAVVDDAAPARVRRLLEAGALGVVPRTLDPQLLVRALEMVLLGGHYVPAEALDSELVREFAPRRYPDAAKPLPSTRRFATLSPRQQQIMRCVHMGNTNKVIAKTLGISEGTVKIHLASIFQQLGAVNRAAAVAIYNGWQNNCLEVLRRESDASARPALGEPGPVPLRASNGKYPAQAEHDALALPLAAEPARGFGQ</sequence>
<dbReference type="SUPFAM" id="SSF46894">
    <property type="entry name" value="C-terminal effector domain of the bipartite response regulators"/>
    <property type="match status" value="1"/>
</dbReference>
<evidence type="ECO:0000259" key="5">
    <source>
        <dbReference type="PROSITE" id="PS50110"/>
    </source>
</evidence>
<dbReference type="PRINTS" id="PR00038">
    <property type="entry name" value="HTHLUXR"/>
</dbReference>
<organism evidence="6 7">
    <name type="scientific">Caballeronia glathei</name>
    <dbReference type="NCBI Taxonomy" id="60547"/>
    <lineage>
        <taxon>Bacteria</taxon>
        <taxon>Pseudomonadati</taxon>
        <taxon>Pseudomonadota</taxon>
        <taxon>Betaproteobacteria</taxon>
        <taxon>Burkholderiales</taxon>
        <taxon>Burkholderiaceae</taxon>
        <taxon>Caballeronia</taxon>
    </lineage>
</organism>
<dbReference type="PANTHER" id="PTHR45566:SF1">
    <property type="entry name" value="HTH-TYPE TRANSCRIPTIONAL REGULATOR YHJB-RELATED"/>
    <property type="match status" value="1"/>
</dbReference>
<dbReference type="GO" id="GO:0006355">
    <property type="term" value="P:regulation of DNA-templated transcription"/>
    <property type="evidence" value="ECO:0007669"/>
    <property type="project" value="InterPro"/>
</dbReference>
<evidence type="ECO:0000313" key="7">
    <source>
        <dbReference type="Proteomes" id="UP000027466"/>
    </source>
</evidence>
<dbReference type="CDD" id="cd06170">
    <property type="entry name" value="LuxR_C_like"/>
    <property type="match status" value="1"/>
</dbReference>
<dbReference type="STRING" id="60547.GCA_000751215_00206"/>
<reference evidence="6 7" key="1">
    <citation type="submission" date="2014-03" db="EMBL/GenBank/DDBJ databases">
        <title>Draft Genome Sequences of Four Burkholderia Strains.</title>
        <authorList>
            <person name="Liu X.Y."/>
            <person name="Li C.X."/>
            <person name="Xu J.H."/>
        </authorList>
    </citation>
    <scope>NUCLEOTIDE SEQUENCE [LARGE SCALE GENOMIC DNA]</scope>
    <source>
        <strain evidence="6 7">DSM 50014</strain>
    </source>
</reference>
<dbReference type="Gene3D" id="3.40.50.2300">
    <property type="match status" value="1"/>
</dbReference>
<gene>
    <name evidence="6" type="ORF">BG61_33820</name>
</gene>
<evidence type="ECO:0000256" key="3">
    <source>
        <dbReference type="SAM" id="MobiDB-lite"/>
    </source>
</evidence>
<comment type="caution">
    <text evidence="6">The sequence shown here is derived from an EMBL/GenBank/DDBJ whole genome shotgun (WGS) entry which is preliminary data.</text>
</comment>
<dbReference type="Pfam" id="PF00196">
    <property type="entry name" value="GerE"/>
    <property type="match status" value="1"/>
</dbReference>
<dbReference type="EMBL" id="JFHC01000063">
    <property type="protein sequence ID" value="KDR39226.1"/>
    <property type="molecule type" value="Genomic_DNA"/>
</dbReference>
<keyword evidence="2" id="KW-0597">Phosphoprotein</keyword>
<dbReference type="AlphaFoldDB" id="A0A069PPL7"/>
<dbReference type="InterPro" id="IPR011006">
    <property type="entry name" value="CheY-like_superfamily"/>
</dbReference>
<dbReference type="Gene3D" id="1.10.10.10">
    <property type="entry name" value="Winged helix-like DNA-binding domain superfamily/Winged helix DNA-binding domain"/>
    <property type="match status" value="1"/>
</dbReference>
<dbReference type="SUPFAM" id="SSF52172">
    <property type="entry name" value="CheY-like"/>
    <property type="match status" value="1"/>
</dbReference>
<keyword evidence="7" id="KW-1185">Reference proteome</keyword>
<dbReference type="InterPro" id="IPR000792">
    <property type="entry name" value="Tscrpt_reg_LuxR_C"/>
</dbReference>
<evidence type="ECO:0000256" key="1">
    <source>
        <dbReference type="ARBA" id="ARBA00023125"/>
    </source>
</evidence>
<name>A0A069PPL7_9BURK</name>
<proteinExistence type="predicted"/>
<dbReference type="InterPro" id="IPR036388">
    <property type="entry name" value="WH-like_DNA-bd_sf"/>
</dbReference>
<dbReference type="PROSITE" id="PS50110">
    <property type="entry name" value="RESPONSE_REGULATORY"/>
    <property type="match status" value="1"/>
</dbReference>
<keyword evidence="1" id="KW-0238">DNA-binding</keyword>
<evidence type="ECO:0000256" key="2">
    <source>
        <dbReference type="PROSITE-ProRule" id="PRU00169"/>
    </source>
</evidence>
<protein>
    <submittedName>
        <fullName evidence="6">XRE family transcriptional regulator</fullName>
    </submittedName>
</protein>
<feature type="domain" description="Response regulatory" evidence="5">
    <location>
        <begin position="2"/>
        <end position="116"/>
    </location>
</feature>
<dbReference type="InterPro" id="IPR051015">
    <property type="entry name" value="EvgA-like"/>
</dbReference>
<dbReference type="InterPro" id="IPR001789">
    <property type="entry name" value="Sig_transdc_resp-reg_receiver"/>
</dbReference>